<dbReference type="AlphaFoldDB" id="A0A6G1G275"/>
<dbReference type="Proteomes" id="UP000504638">
    <property type="component" value="Unplaced"/>
</dbReference>
<dbReference type="Gene3D" id="3.40.50.12780">
    <property type="entry name" value="N-terminal domain of ligase-like"/>
    <property type="match status" value="1"/>
</dbReference>
<dbReference type="RefSeq" id="XP_033533657.1">
    <property type="nucleotide sequence ID" value="XM_033681896.1"/>
</dbReference>
<organism evidence="2">
    <name type="scientific">Eremomyces bilateralis CBS 781.70</name>
    <dbReference type="NCBI Taxonomy" id="1392243"/>
    <lineage>
        <taxon>Eukaryota</taxon>
        <taxon>Fungi</taxon>
        <taxon>Dikarya</taxon>
        <taxon>Ascomycota</taxon>
        <taxon>Pezizomycotina</taxon>
        <taxon>Dothideomycetes</taxon>
        <taxon>Dothideomycetes incertae sedis</taxon>
        <taxon>Eremomycetales</taxon>
        <taxon>Eremomycetaceae</taxon>
        <taxon>Eremomyces</taxon>
    </lineage>
</organism>
<dbReference type="InterPro" id="IPR000873">
    <property type="entry name" value="AMP-dep_synth/lig_dom"/>
</dbReference>
<dbReference type="SUPFAM" id="SSF56801">
    <property type="entry name" value="Acetyl-CoA synthetase-like"/>
    <property type="match status" value="1"/>
</dbReference>
<evidence type="ECO:0000313" key="4">
    <source>
        <dbReference type="RefSeq" id="XP_033533657.1"/>
    </source>
</evidence>
<dbReference type="PANTHER" id="PTHR42921:SF4">
    <property type="entry name" value="ACETOACETYL-COA SYNTHASE (AFU_ORTHOLOGUE AFUA_8G04770)"/>
    <property type="match status" value="1"/>
</dbReference>
<dbReference type="EMBL" id="ML975159">
    <property type="protein sequence ID" value="KAF1812026.1"/>
    <property type="molecule type" value="Genomic_DNA"/>
</dbReference>
<gene>
    <name evidence="2 4" type="ORF">P152DRAFT_482579</name>
</gene>
<evidence type="ECO:0000259" key="1">
    <source>
        <dbReference type="Pfam" id="PF00501"/>
    </source>
</evidence>
<dbReference type="PROSITE" id="PS00455">
    <property type="entry name" value="AMP_BINDING"/>
    <property type="match status" value="1"/>
</dbReference>
<reference evidence="2 4" key="1">
    <citation type="submission" date="2020-01" db="EMBL/GenBank/DDBJ databases">
        <authorList>
            <consortium name="DOE Joint Genome Institute"/>
            <person name="Haridas S."/>
            <person name="Albert R."/>
            <person name="Binder M."/>
            <person name="Bloem J."/>
            <person name="Labutti K."/>
            <person name="Salamov A."/>
            <person name="Andreopoulos B."/>
            <person name="Baker S.E."/>
            <person name="Barry K."/>
            <person name="Bills G."/>
            <person name="Bluhm B.H."/>
            <person name="Cannon C."/>
            <person name="Castanera R."/>
            <person name="Culley D.E."/>
            <person name="Daum C."/>
            <person name="Ezra D."/>
            <person name="Gonzalez J.B."/>
            <person name="Henrissat B."/>
            <person name="Kuo A."/>
            <person name="Liang C."/>
            <person name="Lipzen A."/>
            <person name="Lutzoni F."/>
            <person name="Magnuson J."/>
            <person name="Mondo S."/>
            <person name="Nolan M."/>
            <person name="Ohm R."/>
            <person name="Pangilinan J."/>
            <person name="Park H.-J."/>
            <person name="Ramirez L."/>
            <person name="Alfaro M."/>
            <person name="Sun H."/>
            <person name="Tritt A."/>
            <person name="Yoshinaga Y."/>
            <person name="Zwiers L.-H."/>
            <person name="Turgeon B.G."/>
            <person name="Goodwin S.B."/>
            <person name="Spatafora J.W."/>
            <person name="Crous P.W."/>
            <person name="Grigoriev I.V."/>
        </authorList>
    </citation>
    <scope>NUCLEOTIDE SEQUENCE</scope>
    <source>
        <strain evidence="2 4">CBS 781.70</strain>
    </source>
</reference>
<dbReference type="Gene3D" id="3.30.300.30">
    <property type="match status" value="1"/>
</dbReference>
<dbReference type="PANTHER" id="PTHR42921">
    <property type="entry name" value="ACETOACETYL-COA SYNTHETASE"/>
    <property type="match status" value="1"/>
</dbReference>
<dbReference type="GO" id="GO:0006629">
    <property type="term" value="P:lipid metabolic process"/>
    <property type="evidence" value="ECO:0007669"/>
    <property type="project" value="InterPro"/>
</dbReference>
<dbReference type="InterPro" id="IPR045851">
    <property type="entry name" value="AMP-bd_C_sf"/>
</dbReference>
<dbReference type="InterPro" id="IPR020845">
    <property type="entry name" value="AMP-binding_CS"/>
</dbReference>
<proteinExistence type="predicted"/>
<dbReference type="Pfam" id="PF00501">
    <property type="entry name" value="AMP-binding"/>
    <property type="match status" value="1"/>
</dbReference>
<keyword evidence="3" id="KW-1185">Reference proteome</keyword>
<reference evidence="4" key="3">
    <citation type="submission" date="2025-04" db="UniProtKB">
        <authorList>
            <consortium name="RefSeq"/>
        </authorList>
    </citation>
    <scope>IDENTIFICATION</scope>
    <source>
        <strain evidence="4">CBS 781.70</strain>
    </source>
</reference>
<evidence type="ECO:0000313" key="2">
    <source>
        <dbReference type="EMBL" id="KAF1812026.1"/>
    </source>
</evidence>
<name>A0A6G1G275_9PEZI</name>
<evidence type="ECO:0000313" key="3">
    <source>
        <dbReference type="Proteomes" id="UP000504638"/>
    </source>
</evidence>
<protein>
    <submittedName>
        <fullName evidence="2 4">Acetoacetyl-CoA synthase</fullName>
    </submittedName>
</protein>
<dbReference type="InterPro" id="IPR042099">
    <property type="entry name" value="ANL_N_sf"/>
</dbReference>
<sequence>MALSKTNAIPLWKPSNPEIAPIDIYRRRVNEKFGLRLQNAQELHKWSVTAPQDFWTDVYDFVGLIPALPPSVKRAYDDSVPLSDVPLWFEGASINFAENVLCNPAVDPSKVALIGLREGQDLEGEQLTWFELRERVRVVQSAMLRSGIKEGDIVAAIVSTSNWAVILLLASASIGAIFSCISPDLGVEGCISRLQQISPKILFADSDSTYKGRRTSVAPKVSQILENLSSPPETFLIPIASSPEPFPAVEEFLWRSSALDTLEFRPLSFNSPMIIVYSSGTTGTPKCIVHRQGMILNLRKTSILHNSMSPRDVVMQYSSTSWVVFYVVVGQLATGATCICYDGSPLWPDPMIMMRIVERHKVTYFGTSPRYLLELEQSQTIPRNAYNLSHLRMVYSTGSALGAEQYRWFYTAFPPSVQICNTAGGTEIATSLIAADPSGTVHLGEMQMLALGHDIDIVDPESGESIAHTGEAGEMVIRKPFPSMPVFFWGDKGNVIYRASYFEKFGKRVWAQHDWLQRNPATGGLTLSGRSDGVLNPSGIRFGSGEIYAISEGPLFNTTIAETLCVGRRRPHDTDEEVFLFVRMNTGHVFTPELATRLKQTIREGLSARHVPKYVEEVAQIPVTINGKKVEGAIKQIISGKSVKASATVANPESFELYKRFVGLEVMRPSKL</sequence>
<reference evidence="4" key="2">
    <citation type="submission" date="2020-04" db="EMBL/GenBank/DDBJ databases">
        <authorList>
            <consortium name="NCBI Genome Project"/>
        </authorList>
    </citation>
    <scope>NUCLEOTIDE SEQUENCE</scope>
    <source>
        <strain evidence="4">CBS 781.70</strain>
    </source>
</reference>
<accession>A0A6G1G275</accession>
<feature type="domain" description="AMP-dependent synthetase/ligase" evidence="1">
    <location>
        <begin position="106"/>
        <end position="480"/>
    </location>
</feature>
<dbReference type="GeneID" id="54422466"/>
<dbReference type="NCBIfam" id="TIGR01217">
    <property type="entry name" value="ac_ac_CoA_syn"/>
    <property type="match status" value="1"/>
</dbReference>
<dbReference type="GO" id="GO:0030729">
    <property type="term" value="F:acetoacetate-CoA ligase activity"/>
    <property type="evidence" value="ECO:0007669"/>
    <property type="project" value="InterPro"/>
</dbReference>
<dbReference type="OrthoDB" id="10253869at2759"/>
<dbReference type="InterPro" id="IPR005914">
    <property type="entry name" value="Acac_CoA_synth"/>
</dbReference>